<proteinExistence type="predicted"/>
<sequence>MSATLIELGSLLQEIHYGPYSRYWWELPSLPNHETLPYFPIRISQKTHVCLNEQNFYITIQVGENNQSQYLCECGTFSNVASSPSTVISNIYKKIFHNKTHSGPLVMGWTNKNIIEKLSNNIDFIPVSIMVGTYKIFLYSVGSSNNLEWQKAGNGYKSLIHSFGKKVAIFVSKIEKGECIFEIYQELKLILEQLQTMCGKIRD</sequence>
<dbReference type="OrthoDB" id="2426015at2759"/>
<dbReference type="EMBL" id="PQFF01000533">
    <property type="protein sequence ID" value="RHZ45909.1"/>
    <property type="molecule type" value="Genomic_DNA"/>
</dbReference>
<protein>
    <submittedName>
        <fullName evidence="1">Uncharacterized protein</fullName>
    </submittedName>
</protein>
<dbReference type="AlphaFoldDB" id="A0A397G7B6"/>
<gene>
    <name evidence="1" type="ORF">Glove_642g14</name>
</gene>
<evidence type="ECO:0000313" key="2">
    <source>
        <dbReference type="Proteomes" id="UP000266861"/>
    </source>
</evidence>
<dbReference type="STRING" id="1348612.A0A397G7B6"/>
<evidence type="ECO:0000313" key="1">
    <source>
        <dbReference type="EMBL" id="RHZ45909.1"/>
    </source>
</evidence>
<keyword evidence="2" id="KW-1185">Reference proteome</keyword>
<dbReference type="Proteomes" id="UP000266861">
    <property type="component" value="Unassembled WGS sequence"/>
</dbReference>
<comment type="caution">
    <text evidence="1">The sequence shown here is derived from an EMBL/GenBank/DDBJ whole genome shotgun (WGS) entry which is preliminary data.</text>
</comment>
<name>A0A397G7B6_9GLOM</name>
<accession>A0A397G7B6</accession>
<organism evidence="1 2">
    <name type="scientific">Diversispora epigaea</name>
    <dbReference type="NCBI Taxonomy" id="1348612"/>
    <lineage>
        <taxon>Eukaryota</taxon>
        <taxon>Fungi</taxon>
        <taxon>Fungi incertae sedis</taxon>
        <taxon>Mucoromycota</taxon>
        <taxon>Glomeromycotina</taxon>
        <taxon>Glomeromycetes</taxon>
        <taxon>Diversisporales</taxon>
        <taxon>Diversisporaceae</taxon>
        <taxon>Diversispora</taxon>
    </lineage>
</organism>
<reference evidence="1 2" key="1">
    <citation type="submission" date="2018-08" db="EMBL/GenBank/DDBJ databases">
        <title>Genome and evolution of the arbuscular mycorrhizal fungus Diversispora epigaea (formerly Glomus versiforme) and its bacterial endosymbionts.</title>
        <authorList>
            <person name="Sun X."/>
            <person name="Fei Z."/>
            <person name="Harrison M."/>
        </authorList>
    </citation>
    <scope>NUCLEOTIDE SEQUENCE [LARGE SCALE GENOMIC DNA]</scope>
    <source>
        <strain evidence="1 2">IT104</strain>
    </source>
</reference>